<feature type="transmembrane region" description="Helical" evidence="8">
    <location>
        <begin position="110"/>
        <end position="129"/>
    </location>
</feature>
<feature type="transmembrane region" description="Helical" evidence="8">
    <location>
        <begin position="577"/>
        <end position="599"/>
    </location>
</feature>
<feature type="transmembrane region" description="Helical" evidence="8">
    <location>
        <begin position="141"/>
        <end position="164"/>
    </location>
</feature>
<dbReference type="Gene3D" id="1.10.3720.10">
    <property type="entry name" value="MetI-like"/>
    <property type="match status" value="2"/>
</dbReference>
<sequence>MSGADAERQDGAILLLPDPATAALEVGAGVPTPGSSEFRWSRRVALRAPRVTAGLVVWVALALLLIVPIAIFLLMAVSPRLFGQGKQWFTLANFGQVFGGFFAHSLLNSLWLSVLCALLATGLALALAWGVQRTDMPGRRVWPLAVWSLLLMPSFLVAEGWQYVLMPHGVLNQFGIPSAWMYGIFFGPAGVVFVDTMTIVPFSYMAVSVALGNLGSEFEDAARVHGASRWRTARVVVPILAPALMSALAIGFAETISDFGVASTLAANANFHVATYELFTAVNSLPTDFGAGAAISWVLVATAAIPIALQARALRGRSYAVLSGRTRQPARRRLSTRGKVVATAGASVLFLLALGAPVLGAVFASFLKNFGTSFSASSFTLVNYRQVFDGAAGLAGPLEYSTLLAAVTATVVAVLGLVVARMMSARGAGAVGRLIDLVLIGSVALPGIVLGAGYIFTYNLPIANQLGVALYGTTALLAMAYVATSLPSQARLMVGPTAQLQESLLHAARVHGAHGIGAWRRAALPVLSRLLLWAWLLTFAKTLLELPVSSLLYPPGNTPVAVAINNFVGTSAHYGEATAMSVLAMLEMFGVIFVGLGLFRLLAPRGWQRIGGFIDV</sequence>
<feature type="transmembrane region" description="Helical" evidence="8">
    <location>
        <begin position="55"/>
        <end position="76"/>
    </location>
</feature>
<feature type="transmembrane region" description="Helical" evidence="8">
    <location>
        <begin position="340"/>
        <end position="367"/>
    </location>
</feature>
<keyword evidence="2 8" id="KW-0813">Transport</keyword>
<feature type="domain" description="ABC transmembrane type-1" evidence="9">
    <location>
        <begin position="398"/>
        <end position="595"/>
    </location>
</feature>
<feature type="domain" description="ABC transmembrane type-1" evidence="9">
    <location>
        <begin position="106"/>
        <end position="310"/>
    </location>
</feature>
<gene>
    <name evidence="10" type="ORF">GHK86_09660</name>
</gene>
<evidence type="ECO:0000256" key="7">
    <source>
        <dbReference type="ARBA" id="ARBA00023136"/>
    </source>
</evidence>
<dbReference type="SUPFAM" id="SSF161098">
    <property type="entry name" value="MetI-like"/>
    <property type="match status" value="2"/>
</dbReference>
<evidence type="ECO:0000259" key="9">
    <source>
        <dbReference type="PROSITE" id="PS50928"/>
    </source>
</evidence>
<dbReference type="EMBL" id="WJHE01000445">
    <property type="protein sequence ID" value="MST32982.1"/>
    <property type="molecule type" value="Genomic_DNA"/>
</dbReference>
<keyword evidence="5 8" id="KW-0812">Transmembrane</keyword>
<feature type="transmembrane region" description="Helical" evidence="8">
    <location>
        <begin position="462"/>
        <end position="483"/>
    </location>
</feature>
<feature type="transmembrane region" description="Helical" evidence="8">
    <location>
        <begin position="289"/>
        <end position="309"/>
    </location>
</feature>
<evidence type="ECO:0000256" key="8">
    <source>
        <dbReference type="RuleBase" id="RU363032"/>
    </source>
</evidence>
<dbReference type="PANTHER" id="PTHR43357">
    <property type="entry name" value="INNER MEMBRANE ABC TRANSPORTER PERMEASE PROTEIN YDCV"/>
    <property type="match status" value="1"/>
</dbReference>
<reference evidence="10 11" key="1">
    <citation type="submission" date="2019-11" db="EMBL/GenBank/DDBJ databases">
        <title>Acidiferrimicrobium australis gen. nov., sp. nov., an acidophilic and obligately heterotrophic, member of the Actinobacteria that catalyses dissimilatory oxido- reduction of iron isolated from metal-rich acidic water in Chile.</title>
        <authorList>
            <person name="Gonzalez D."/>
            <person name="Huber K."/>
            <person name="Hedrich S."/>
            <person name="Rojas-Villalobos C."/>
            <person name="Quatrini R."/>
            <person name="Dinamarca M.A."/>
            <person name="Schwarz A."/>
            <person name="Canales C."/>
            <person name="Nancucheo I."/>
        </authorList>
    </citation>
    <scope>NUCLEOTIDE SEQUENCE [LARGE SCALE GENOMIC DNA]</scope>
    <source>
        <strain evidence="10 11">USS-CCA1</strain>
    </source>
</reference>
<keyword evidence="4" id="KW-0997">Cell inner membrane</keyword>
<proteinExistence type="inferred from homology"/>
<evidence type="ECO:0000256" key="3">
    <source>
        <dbReference type="ARBA" id="ARBA00022475"/>
    </source>
</evidence>
<evidence type="ECO:0000256" key="2">
    <source>
        <dbReference type="ARBA" id="ARBA00022448"/>
    </source>
</evidence>
<keyword evidence="6 8" id="KW-1133">Transmembrane helix</keyword>
<dbReference type="Pfam" id="PF00528">
    <property type="entry name" value="BPD_transp_1"/>
    <property type="match status" value="1"/>
</dbReference>
<feature type="transmembrane region" description="Helical" evidence="8">
    <location>
        <begin position="184"/>
        <end position="214"/>
    </location>
</feature>
<evidence type="ECO:0000256" key="5">
    <source>
        <dbReference type="ARBA" id="ARBA00022692"/>
    </source>
</evidence>
<comment type="similarity">
    <text evidence="8">Belongs to the binding-protein-dependent transport system permease family.</text>
</comment>
<feature type="transmembrane region" description="Helical" evidence="8">
    <location>
        <begin position="434"/>
        <end position="456"/>
    </location>
</feature>
<evidence type="ECO:0000313" key="11">
    <source>
        <dbReference type="Proteomes" id="UP000437736"/>
    </source>
</evidence>
<dbReference type="InterPro" id="IPR035906">
    <property type="entry name" value="MetI-like_sf"/>
</dbReference>
<accession>A0ABW9QUN0</accession>
<feature type="transmembrane region" description="Helical" evidence="8">
    <location>
        <begin position="235"/>
        <end position="253"/>
    </location>
</feature>
<evidence type="ECO:0000256" key="6">
    <source>
        <dbReference type="ARBA" id="ARBA00022989"/>
    </source>
</evidence>
<dbReference type="Proteomes" id="UP000437736">
    <property type="component" value="Unassembled WGS sequence"/>
</dbReference>
<name>A0ABW9QUN0_9ACTN</name>
<evidence type="ECO:0000256" key="1">
    <source>
        <dbReference type="ARBA" id="ARBA00004429"/>
    </source>
</evidence>
<dbReference type="PROSITE" id="PS50928">
    <property type="entry name" value="ABC_TM1"/>
    <property type="match status" value="2"/>
</dbReference>
<evidence type="ECO:0000313" key="10">
    <source>
        <dbReference type="EMBL" id="MST32982.1"/>
    </source>
</evidence>
<keyword evidence="7 8" id="KW-0472">Membrane</keyword>
<comment type="caution">
    <text evidence="10">The sequence shown here is derived from an EMBL/GenBank/DDBJ whole genome shotgun (WGS) entry which is preliminary data.</text>
</comment>
<dbReference type="CDD" id="cd06261">
    <property type="entry name" value="TM_PBP2"/>
    <property type="match status" value="1"/>
</dbReference>
<keyword evidence="3" id="KW-1003">Cell membrane</keyword>
<evidence type="ECO:0000256" key="4">
    <source>
        <dbReference type="ARBA" id="ARBA00022519"/>
    </source>
</evidence>
<feature type="transmembrane region" description="Helical" evidence="8">
    <location>
        <begin position="403"/>
        <end position="422"/>
    </location>
</feature>
<comment type="subcellular location">
    <subcellularLocation>
        <location evidence="1">Cell inner membrane</location>
        <topology evidence="1">Multi-pass membrane protein</topology>
    </subcellularLocation>
    <subcellularLocation>
        <location evidence="8">Cell membrane</location>
        <topology evidence="8">Multi-pass membrane protein</topology>
    </subcellularLocation>
</comment>
<protein>
    <submittedName>
        <fullName evidence="10">ABC transporter permease subunit</fullName>
    </submittedName>
</protein>
<dbReference type="InterPro" id="IPR000515">
    <property type="entry name" value="MetI-like"/>
</dbReference>
<feature type="transmembrane region" description="Helical" evidence="8">
    <location>
        <begin position="530"/>
        <end position="553"/>
    </location>
</feature>
<dbReference type="PANTHER" id="PTHR43357:SF4">
    <property type="entry name" value="INNER MEMBRANE ABC TRANSPORTER PERMEASE PROTEIN YDCV"/>
    <property type="match status" value="1"/>
</dbReference>
<keyword evidence="11" id="KW-1185">Reference proteome</keyword>
<organism evidence="10 11">
    <name type="scientific">Acidiferrimicrobium australe</name>
    <dbReference type="NCBI Taxonomy" id="2664430"/>
    <lineage>
        <taxon>Bacteria</taxon>
        <taxon>Bacillati</taxon>
        <taxon>Actinomycetota</taxon>
        <taxon>Acidimicrobiia</taxon>
        <taxon>Acidimicrobiales</taxon>
        <taxon>Acidimicrobiaceae</taxon>
        <taxon>Acidiferrimicrobium</taxon>
    </lineage>
</organism>